<dbReference type="Gene3D" id="3.40.50.2300">
    <property type="match status" value="1"/>
</dbReference>
<dbReference type="PANTHER" id="PTHR44591">
    <property type="entry name" value="STRESS RESPONSE REGULATOR PROTEIN 1"/>
    <property type="match status" value="1"/>
</dbReference>
<dbReference type="InterPro" id="IPR050595">
    <property type="entry name" value="Bact_response_regulator"/>
</dbReference>
<dbReference type="GO" id="GO:0000160">
    <property type="term" value="P:phosphorelay signal transduction system"/>
    <property type="evidence" value="ECO:0007669"/>
    <property type="project" value="InterPro"/>
</dbReference>
<keyword evidence="1 2" id="KW-0597">Phosphoprotein</keyword>
<evidence type="ECO:0000313" key="5">
    <source>
        <dbReference type="Proteomes" id="UP000179129"/>
    </source>
</evidence>
<dbReference type="EMBL" id="MFIX01000153">
    <property type="protein sequence ID" value="OGG03285.1"/>
    <property type="molecule type" value="Genomic_DNA"/>
</dbReference>
<dbReference type="SMART" id="SM00448">
    <property type="entry name" value="REC"/>
    <property type="match status" value="1"/>
</dbReference>
<evidence type="ECO:0000259" key="3">
    <source>
        <dbReference type="PROSITE" id="PS50110"/>
    </source>
</evidence>
<gene>
    <name evidence="4" type="ORF">A3F83_02510</name>
</gene>
<feature type="modified residue" description="4-aspartylphosphate" evidence="2">
    <location>
        <position position="57"/>
    </location>
</feature>
<dbReference type="STRING" id="1817867.A3F83_02510"/>
<dbReference type="CDD" id="cd00156">
    <property type="entry name" value="REC"/>
    <property type="match status" value="1"/>
</dbReference>
<protein>
    <recommendedName>
        <fullName evidence="3">Response regulatory domain-containing protein</fullName>
    </recommendedName>
</protein>
<dbReference type="Pfam" id="PF00072">
    <property type="entry name" value="Response_reg"/>
    <property type="match status" value="1"/>
</dbReference>
<comment type="caution">
    <text evidence="4">The sequence shown here is derived from an EMBL/GenBank/DDBJ whole genome shotgun (WGS) entry which is preliminary data.</text>
</comment>
<accession>A0A1F5YT49</accession>
<evidence type="ECO:0000313" key="4">
    <source>
        <dbReference type="EMBL" id="OGG03285.1"/>
    </source>
</evidence>
<dbReference type="InterPro" id="IPR011006">
    <property type="entry name" value="CheY-like_superfamily"/>
</dbReference>
<organism evidence="4 5">
    <name type="scientific">Candidatus Glassbacteria bacterium RIFCSPLOWO2_12_FULL_58_11</name>
    <dbReference type="NCBI Taxonomy" id="1817867"/>
    <lineage>
        <taxon>Bacteria</taxon>
        <taxon>Candidatus Glassiibacteriota</taxon>
    </lineage>
</organism>
<feature type="domain" description="Response regulatory" evidence="3">
    <location>
        <begin position="8"/>
        <end position="124"/>
    </location>
</feature>
<dbReference type="AlphaFoldDB" id="A0A1F5YT49"/>
<sequence length="126" mass="13466">MESSSRKTILVIDDDKDMIEAIRIMLETEGFVVETASTGREGLEKVSKACPDLILVDMMMETVDAGVKVAEQIKNSNCGAPILLLSSISDATSYNLDIAALGLSASIQKPVMPGVLIPLIRQKLGS</sequence>
<proteinExistence type="predicted"/>
<dbReference type="Proteomes" id="UP000179129">
    <property type="component" value="Unassembled WGS sequence"/>
</dbReference>
<evidence type="ECO:0000256" key="1">
    <source>
        <dbReference type="ARBA" id="ARBA00022553"/>
    </source>
</evidence>
<dbReference type="PROSITE" id="PS50110">
    <property type="entry name" value="RESPONSE_REGULATORY"/>
    <property type="match status" value="1"/>
</dbReference>
<name>A0A1F5YT49_9BACT</name>
<evidence type="ECO:0000256" key="2">
    <source>
        <dbReference type="PROSITE-ProRule" id="PRU00169"/>
    </source>
</evidence>
<dbReference type="PANTHER" id="PTHR44591:SF3">
    <property type="entry name" value="RESPONSE REGULATORY DOMAIN-CONTAINING PROTEIN"/>
    <property type="match status" value="1"/>
</dbReference>
<dbReference type="InterPro" id="IPR001789">
    <property type="entry name" value="Sig_transdc_resp-reg_receiver"/>
</dbReference>
<dbReference type="SUPFAM" id="SSF52172">
    <property type="entry name" value="CheY-like"/>
    <property type="match status" value="1"/>
</dbReference>
<reference evidence="4 5" key="1">
    <citation type="journal article" date="2016" name="Nat. Commun.">
        <title>Thousands of microbial genomes shed light on interconnected biogeochemical processes in an aquifer system.</title>
        <authorList>
            <person name="Anantharaman K."/>
            <person name="Brown C.T."/>
            <person name="Hug L.A."/>
            <person name="Sharon I."/>
            <person name="Castelle C.J."/>
            <person name="Probst A.J."/>
            <person name="Thomas B.C."/>
            <person name="Singh A."/>
            <person name="Wilkins M.J."/>
            <person name="Karaoz U."/>
            <person name="Brodie E.L."/>
            <person name="Williams K.H."/>
            <person name="Hubbard S.S."/>
            <person name="Banfield J.F."/>
        </authorList>
    </citation>
    <scope>NUCLEOTIDE SEQUENCE [LARGE SCALE GENOMIC DNA]</scope>
</reference>